<organism evidence="1">
    <name type="scientific">marine sediment metagenome</name>
    <dbReference type="NCBI Taxonomy" id="412755"/>
    <lineage>
        <taxon>unclassified sequences</taxon>
        <taxon>metagenomes</taxon>
        <taxon>ecological metagenomes</taxon>
    </lineage>
</organism>
<sequence>METRHLDKARKALQGVHRVHLHWAMHTGDEDYATTMNAMFRLLDRLAEPEEKS</sequence>
<comment type="caution">
    <text evidence="1">The sequence shown here is derived from an EMBL/GenBank/DDBJ whole genome shotgun (WGS) entry which is preliminary data.</text>
</comment>
<name>X1TJR9_9ZZZZ</name>
<reference evidence="1" key="1">
    <citation type="journal article" date="2014" name="Front. Microbiol.">
        <title>High frequency of phylogenetically diverse reductive dehalogenase-homologous genes in deep subseafloor sedimentary metagenomes.</title>
        <authorList>
            <person name="Kawai M."/>
            <person name="Futagami T."/>
            <person name="Toyoda A."/>
            <person name="Takaki Y."/>
            <person name="Nishi S."/>
            <person name="Hori S."/>
            <person name="Arai W."/>
            <person name="Tsubouchi T."/>
            <person name="Morono Y."/>
            <person name="Uchiyama I."/>
            <person name="Ito T."/>
            <person name="Fujiyama A."/>
            <person name="Inagaki F."/>
            <person name="Takami H."/>
        </authorList>
    </citation>
    <scope>NUCLEOTIDE SEQUENCE</scope>
    <source>
        <strain evidence="1">Expedition CK06-06</strain>
    </source>
</reference>
<proteinExistence type="predicted"/>
<dbReference type="AlphaFoldDB" id="X1TJR9"/>
<accession>X1TJR9</accession>
<gene>
    <name evidence="1" type="ORF">S12H4_48617</name>
</gene>
<evidence type="ECO:0000313" key="1">
    <source>
        <dbReference type="EMBL" id="GAJ05558.1"/>
    </source>
</evidence>
<protein>
    <submittedName>
        <fullName evidence="1">Uncharacterized protein</fullName>
    </submittedName>
</protein>
<dbReference type="EMBL" id="BARW01030405">
    <property type="protein sequence ID" value="GAJ05558.1"/>
    <property type="molecule type" value="Genomic_DNA"/>
</dbReference>